<comment type="caution">
    <text evidence="3">The sequence shown here is derived from an EMBL/GenBank/DDBJ whole genome shotgun (WGS) entry which is preliminary data.</text>
</comment>
<reference evidence="3 4" key="1">
    <citation type="submission" date="2023-08" db="EMBL/GenBank/DDBJ databases">
        <title>Black Yeasts Isolated from many extreme environments.</title>
        <authorList>
            <person name="Coleine C."/>
            <person name="Stajich J.E."/>
            <person name="Selbmann L."/>
        </authorList>
    </citation>
    <scope>NUCLEOTIDE SEQUENCE [LARGE SCALE GENOMIC DNA]</scope>
    <source>
        <strain evidence="3 4">CCFEE 5910</strain>
    </source>
</reference>
<protein>
    <submittedName>
        <fullName evidence="3">Protein phosphatase regulator</fullName>
    </submittedName>
</protein>
<sequence>MPISATSSAPCGSGLDLDPLPHPITHIRLLEVLPLVNSTDAAIRCRLRCVRLGDYDQCYTALSYTWSHKNVNKVISVNGQEVSIRANLYDFLYALCLDHKNVRERNCQVQIMPNIFAKAKTVLAWLESDVDGFSIDASAMQEFTKFLKSVRHDIDRPQHIYHDYQLMTEYCPSASSLSADSTRAWRTMLHLCRHNYWTRLWILLENRYAQNLMYLHGDALWTWADFRAPFLLMWYLLKWKIFNPVQAAELDPSQILNSPAAEIVRSRLFFETTDKLAPNFRYTDVAAESWHLISERKPLPDLLKAHEDRKCMDTLDKVYALVGLSDTTLSVDYGRSDIELFCAVLLDLKVSPELSFVSMLARQLGVGAFQYRMRRRSLLKGVSPTTPEQSIADLVGFGCRRAYCVKAIQARTEISDIVQARLGVQKLNYYRIRAKQNIEEMQFWDDFPQPDEQEMPRISGHTPGTSMPIVDGFDLSDTSFRPVIFLNLNTSRGRAVFGMASTDYIQSGDLLITSDTMHSGIVVRISGLSRTWLTVIGVVLFARKVTIEAGFPLTKTLLPQGSTIRSTKSTTLSDFCDRTQPTPFTLSSCDGNNHVTLRPDDAQIESLLSGSSGLMSGRQSRASGHHSRTSSNLTSSTKSSTMFVGNEKVVDRRFTSRSEKLERMFEAISLNKKRHTR</sequence>
<accession>A0AAN7SYE1</accession>
<evidence type="ECO:0000313" key="3">
    <source>
        <dbReference type="EMBL" id="KAK5084632.1"/>
    </source>
</evidence>
<feature type="domain" description="Heterokaryon incompatibility" evidence="2">
    <location>
        <begin position="59"/>
        <end position="205"/>
    </location>
</feature>
<dbReference type="Proteomes" id="UP001309876">
    <property type="component" value="Unassembled WGS sequence"/>
</dbReference>
<evidence type="ECO:0000313" key="4">
    <source>
        <dbReference type="Proteomes" id="UP001309876"/>
    </source>
</evidence>
<dbReference type="EMBL" id="JAVRRJ010000005">
    <property type="protein sequence ID" value="KAK5084632.1"/>
    <property type="molecule type" value="Genomic_DNA"/>
</dbReference>
<proteinExistence type="predicted"/>
<dbReference type="AlphaFoldDB" id="A0AAN7SYE1"/>
<dbReference type="Pfam" id="PF06985">
    <property type="entry name" value="HET"/>
    <property type="match status" value="1"/>
</dbReference>
<dbReference type="PANTHER" id="PTHR24148:SF73">
    <property type="entry name" value="HET DOMAIN PROTEIN (AFU_ORTHOLOGUE AFUA_8G01020)"/>
    <property type="match status" value="1"/>
</dbReference>
<name>A0AAN7SYE1_9EURO</name>
<evidence type="ECO:0000259" key="2">
    <source>
        <dbReference type="Pfam" id="PF06985"/>
    </source>
</evidence>
<evidence type="ECO:0000256" key="1">
    <source>
        <dbReference type="SAM" id="MobiDB-lite"/>
    </source>
</evidence>
<dbReference type="InterPro" id="IPR010730">
    <property type="entry name" value="HET"/>
</dbReference>
<dbReference type="InterPro" id="IPR052895">
    <property type="entry name" value="HetReg/Transcr_Mod"/>
</dbReference>
<organism evidence="3 4">
    <name type="scientific">Lithohypha guttulata</name>
    <dbReference type="NCBI Taxonomy" id="1690604"/>
    <lineage>
        <taxon>Eukaryota</taxon>
        <taxon>Fungi</taxon>
        <taxon>Dikarya</taxon>
        <taxon>Ascomycota</taxon>
        <taxon>Pezizomycotina</taxon>
        <taxon>Eurotiomycetes</taxon>
        <taxon>Chaetothyriomycetidae</taxon>
        <taxon>Chaetothyriales</taxon>
        <taxon>Trichomeriaceae</taxon>
        <taxon>Lithohypha</taxon>
    </lineage>
</organism>
<feature type="compositionally biased region" description="Low complexity" evidence="1">
    <location>
        <begin position="629"/>
        <end position="640"/>
    </location>
</feature>
<dbReference type="PANTHER" id="PTHR24148">
    <property type="entry name" value="ANKYRIN REPEAT DOMAIN-CONTAINING PROTEIN 39 HOMOLOG-RELATED"/>
    <property type="match status" value="1"/>
</dbReference>
<feature type="region of interest" description="Disordered" evidence="1">
    <location>
        <begin position="613"/>
        <end position="640"/>
    </location>
</feature>
<gene>
    <name evidence="3" type="primary">REG1_2</name>
    <name evidence="3" type="ORF">LTR05_005710</name>
</gene>
<keyword evidence="4" id="KW-1185">Reference proteome</keyword>